<dbReference type="Proteomes" id="UP000663760">
    <property type="component" value="Chromosome 1"/>
</dbReference>
<organism evidence="2 3">
    <name type="scientific">Spirodela intermedia</name>
    <name type="common">Intermediate duckweed</name>
    <dbReference type="NCBI Taxonomy" id="51605"/>
    <lineage>
        <taxon>Eukaryota</taxon>
        <taxon>Viridiplantae</taxon>
        <taxon>Streptophyta</taxon>
        <taxon>Embryophyta</taxon>
        <taxon>Tracheophyta</taxon>
        <taxon>Spermatophyta</taxon>
        <taxon>Magnoliopsida</taxon>
        <taxon>Liliopsida</taxon>
        <taxon>Araceae</taxon>
        <taxon>Lemnoideae</taxon>
        <taxon>Spirodela</taxon>
    </lineage>
</organism>
<proteinExistence type="predicted"/>
<keyword evidence="1" id="KW-0732">Signal</keyword>
<protein>
    <submittedName>
        <fullName evidence="2">Uncharacterized protein</fullName>
    </submittedName>
</protein>
<name>A0A7I8JXC0_SPIIN</name>
<dbReference type="AlphaFoldDB" id="A0A7I8JXC0"/>
<evidence type="ECO:0000313" key="2">
    <source>
        <dbReference type="EMBL" id="CAA7388530.1"/>
    </source>
</evidence>
<evidence type="ECO:0000256" key="1">
    <source>
        <dbReference type="SAM" id="SignalP"/>
    </source>
</evidence>
<dbReference type="EMBL" id="LR746264">
    <property type="protein sequence ID" value="CAA7388530.1"/>
    <property type="molecule type" value="Genomic_DNA"/>
</dbReference>
<keyword evidence="3" id="KW-1185">Reference proteome</keyword>
<sequence length="48" mass="5603">MKFFLLIFLHIEKVNYISLMGNSGNQGLEPLETHILFLVWVLNLLQKS</sequence>
<gene>
    <name evidence="2" type="ORF">SI8410_01000739</name>
</gene>
<reference evidence="2" key="1">
    <citation type="submission" date="2020-02" db="EMBL/GenBank/DDBJ databases">
        <authorList>
            <person name="Scholz U."/>
            <person name="Mascher M."/>
            <person name="Fiebig A."/>
        </authorList>
    </citation>
    <scope>NUCLEOTIDE SEQUENCE</scope>
</reference>
<feature type="signal peptide" evidence="1">
    <location>
        <begin position="1"/>
        <end position="16"/>
    </location>
</feature>
<feature type="chain" id="PRO_5029890185" evidence="1">
    <location>
        <begin position="17"/>
        <end position="48"/>
    </location>
</feature>
<accession>A0A7I8JXC0</accession>
<evidence type="ECO:0000313" key="3">
    <source>
        <dbReference type="Proteomes" id="UP000663760"/>
    </source>
</evidence>